<proteinExistence type="predicted"/>
<dbReference type="EMBL" id="JOPG01000002">
    <property type="protein sequence ID" value="OUJ07584.1"/>
    <property type="molecule type" value="Genomic_DNA"/>
</dbReference>
<dbReference type="EMBL" id="LHZZ01000526">
    <property type="protein sequence ID" value="KXV75467.1"/>
    <property type="molecule type" value="Genomic_DNA"/>
</dbReference>
<dbReference type="PATRIC" id="fig|178901.10.peg.1693"/>
<reference evidence="5 6" key="3">
    <citation type="submission" date="2015-06" db="EMBL/GenBank/DDBJ databases">
        <title>Improved classification and identification of acetic acid bacteria using matrix-assisted laser desorption/ionization time-of-flight mass spectrometry; Gluconobacter nephelii and Gluconobacter uchimurae are later heterotypic synonyms of Gluconobacter japonicus and Gluconobacter oxydans, respectively.</title>
        <authorList>
            <person name="Li L."/>
            <person name="Cleenwerck I."/>
            <person name="De Vuyst L."/>
            <person name="Vandamme P."/>
        </authorList>
    </citation>
    <scope>NUCLEOTIDE SEQUENCE [LARGE SCALE GENOMIC DNA]</scope>
    <source>
        <strain evidence="1 6">LMG 1552</strain>
        <strain evidence="3 7">LMG 1604</strain>
        <strain evidence="2 5">LMG 1699</strain>
    </source>
</reference>
<evidence type="ECO:0000313" key="4">
    <source>
        <dbReference type="EMBL" id="OUJ07584.1"/>
    </source>
</evidence>
<evidence type="ECO:0000313" key="6">
    <source>
        <dbReference type="Proteomes" id="UP000075526"/>
    </source>
</evidence>
<evidence type="ECO:0000313" key="3">
    <source>
        <dbReference type="EMBL" id="KXV75467.1"/>
    </source>
</evidence>
<sequence length="100" mass="10598">MSSDKLKDVKAAGESAAETARDEIEAVKAHLERLITKHVVPALTNAGGKASDLTEEAVANARELANHARSDISKQTRAQSSWVSIAISGVVGFILGRMSR</sequence>
<evidence type="ECO:0000313" key="2">
    <source>
        <dbReference type="EMBL" id="KXV70200.1"/>
    </source>
</evidence>
<dbReference type="Proteomes" id="UP000075526">
    <property type="component" value="Unassembled WGS sequence"/>
</dbReference>
<gene>
    <name evidence="1" type="ORF">AD933_05865</name>
    <name evidence="2" type="ORF">AD951_03510</name>
    <name evidence="3" type="ORF">AD953_07380</name>
    <name evidence="4" type="ORF">HK23_05760</name>
</gene>
<dbReference type="EMBL" id="LHZF01000155">
    <property type="protein sequence ID" value="KXV16638.1"/>
    <property type="molecule type" value="Genomic_DNA"/>
</dbReference>
<dbReference type="GeneID" id="29556004"/>
<dbReference type="Proteomes" id="UP000075377">
    <property type="component" value="Unassembled WGS sequence"/>
</dbReference>
<comment type="caution">
    <text evidence="4">The sequence shown here is derived from an EMBL/GenBank/DDBJ whole genome shotgun (WGS) entry which is preliminary data.</text>
</comment>
<dbReference type="AlphaFoldDB" id="A0A087PPZ1"/>
<dbReference type="OrthoDB" id="7219480at2"/>
<dbReference type="Proteomes" id="UP000075538">
    <property type="component" value="Unassembled WGS sequence"/>
</dbReference>
<evidence type="ECO:0000313" key="1">
    <source>
        <dbReference type="EMBL" id="KXV16638.1"/>
    </source>
</evidence>
<evidence type="ECO:0000313" key="5">
    <source>
        <dbReference type="Proteomes" id="UP000075377"/>
    </source>
</evidence>
<evidence type="ECO:0000313" key="8">
    <source>
        <dbReference type="Proteomes" id="UP000242683"/>
    </source>
</evidence>
<accession>A0A087PPZ1</accession>
<evidence type="ECO:0000313" key="7">
    <source>
        <dbReference type="Proteomes" id="UP000075538"/>
    </source>
</evidence>
<dbReference type="EMBL" id="LHZX01000241">
    <property type="protein sequence ID" value="KXV70200.1"/>
    <property type="molecule type" value="Genomic_DNA"/>
</dbReference>
<reference evidence="4" key="1">
    <citation type="submission" date="2014-06" db="EMBL/GenBank/DDBJ databases">
        <authorList>
            <person name="Ju J."/>
            <person name="Zhang J."/>
        </authorList>
    </citation>
    <scope>NUCLEOTIDE SEQUENCE [LARGE SCALE GENOMIC DNA]</scope>
    <source>
        <strain evidence="4">DsW_057</strain>
    </source>
</reference>
<organism evidence="4 8">
    <name type="scientific">Acetobacter malorum</name>
    <dbReference type="NCBI Taxonomy" id="178901"/>
    <lineage>
        <taxon>Bacteria</taxon>
        <taxon>Pseudomonadati</taxon>
        <taxon>Pseudomonadota</taxon>
        <taxon>Alphaproteobacteria</taxon>
        <taxon>Acetobacterales</taxon>
        <taxon>Acetobacteraceae</taxon>
        <taxon>Acetobacter</taxon>
    </lineage>
</organism>
<reference evidence="8" key="2">
    <citation type="submission" date="2014-06" db="EMBL/GenBank/DDBJ databases">
        <authorList>
            <person name="Winans N.J."/>
            <person name="Newell P.D."/>
            <person name="Douglas A.E."/>
        </authorList>
    </citation>
    <scope>NUCLEOTIDE SEQUENCE [LARGE SCALE GENOMIC DNA]</scope>
    <source>
        <strain evidence="8">DsW_057</strain>
    </source>
</reference>
<dbReference type="RefSeq" id="WP_043551376.1">
    <property type="nucleotide sequence ID" value="NZ_CALAZD010000156.1"/>
</dbReference>
<protein>
    <recommendedName>
        <fullName evidence="9">DUF883 domain-containing protein</fullName>
    </recommendedName>
</protein>
<evidence type="ECO:0008006" key="9">
    <source>
        <dbReference type="Google" id="ProtNLM"/>
    </source>
</evidence>
<dbReference type="Proteomes" id="UP000242683">
    <property type="component" value="Unassembled WGS sequence"/>
</dbReference>
<name>A0A087PPZ1_9PROT</name>